<dbReference type="Pfam" id="PF14261">
    <property type="entry name" value="DUF4351"/>
    <property type="match status" value="1"/>
</dbReference>
<dbReference type="AlphaFoldDB" id="A0A2H3KMS6"/>
<dbReference type="RefSeq" id="WP_097653014.1">
    <property type="nucleotide sequence ID" value="NZ_LYXE01000090.1"/>
</dbReference>
<evidence type="ECO:0000313" key="2">
    <source>
        <dbReference type="EMBL" id="PDV98664.1"/>
    </source>
</evidence>
<evidence type="ECO:0000313" key="3">
    <source>
        <dbReference type="Proteomes" id="UP000220922"/>
    </source>
</evidence>
<name>A0A2H3KMS6_9CHLR</name>
<protein>
    <recommendedName>
        <fullName evidence="1">DUF4351 domain-containing protein</fullName>
    </recommendedName>
</protein>
<accession>A0A2H3KMS6</accession>
<proteinExistence type="predicted"/>
<dbReference type="OrthoDB" id="569771at2"/>
<reference evidence="2 3" key="1">
    <citation type="submission" date="2016-05" db="EMBL/GenBank/DDBJ databases">
        <authorList>
            <person name="Lavstsen T."/>
            <person name="Jespersen J.S."/>
        </authorList>
    </citation>
    <scope>NUCLEOTIDE SEQUENCE [LARGE SCALE GENOMIC DNA]</scope>
    <source>
        <strain evidence="2 3">B7-9</strain>
    </source>
</reference>
<gene>
    <name evidence="2" type="ORF">A9Q02_01590</name>
</gene>
<comment type="caution">
    <text evidence="2">The sequence shown here is derived from an EMBL/GenBank/DDBJ whole genome shotgun (WGS) entry which is preliminary data.</text>
</comment>
<dbReference type="InterPro" id="IPR025587">
    <property type="entry name" value="DUF4351"/>
</dbReference>
<sequence length="367" mass="42117">MLGCCAPTRYVAPLLELLFPAVWRTVDWQQPVIFRDTELQQLDPDVNRGKHRIDKLVQVQALDGTPRTIFMHLEVQSQRDPTFAERMFCYHAQIFVRERHPVISLAVLSDDQPGWHPRSFGYAEAGCVVRLEFPTVKLLDLDLTMLEASRTPIAMVILIHRDAQATRGQPEERLRRKLARFRTFFRNGYSATDMRRLYRVLDQMLRLDPRMHATVRATMRLIEQEETQMDTFVTSIEELAFAEGLEQGIEKGLEQGIEKGLEQGIEKGLEQGIEKGLEQGIEKGLEQGIEKGLEQGIEKGLEQGRHQTLQTVVLRQLTRRCGPLSEPVQHQLVTLSPEHLLDLSESLLDFTSLDDLQNWLARMCPSE</sequence>
<evidence type="ECO:0000259" key="1">
    <source>
        <dbReference type="Pfam" id="PF14261"/>
    </source>
</evidence>
<feature type="domain" description="DUF4351" evidence="1">
    <location>
        <begin position="302"/>
        <end position="360"/>
    </location>
</feature>
<organism evidence="2 3">
    <name type="scientific">Candidatus Chloroploca asiatica</name>
    <dbReference type="NCBI Taxonomy" id="1506545"/>
    <lineage>
        <taxon>Bacteria</taxon>
        <taxon>Bacillati</taxon>
        <taxon>Chloroflexota</taxon>
        <taxon>Chloroflexia</taxon>
        <taxon>Chloroflexales</taxon>
        <taxon>Chloroflexineae</taxon>
        <taxon>Oscillochloridaceae</taxon>
        <taxon>Candidatus Chloroploca</taxon>
    </lineage>
</organism>
<keyword evidence="3" id="KW-1185">Reference proteome</keyword>
<dbReference type="PANTHER" id="PTHR35586">
    <property type="entry name" value="SLL1691 PROTEIN"/>
    <property type="match status" value="1"/>
</dbReference>
<dbReference type="Proteomes" id="UP000220922">
    <property type="component" value="Unassembled WGS sequence"/>
</dbReference>
<dbReference type="EMBL" id="LYXE01000090">
    <property type="protein sequence ID" value="PDV98664.1"/>
    <property type="molecule type" value="Genomic_DNA"/>
</dbReference>
<dbReference type="PANTHER" id="PTHR35586:SF2">
    <property type="entry name" value="SLL1542 PROTEIN"/>
    <property type="match status" value="1"/>
</dbReference>